<dbReference type="AlphaFoldDB" id="A0A2T5HX69"/>
<name>A0A2T5HX69_9PROT</name>
<comment type="caution">
    <text evidence="1">The sequence shown here is derived from an EMBL/GenBank/DDBJ whole genome shotgun (WGS) entry which is preliminary data.</text>
</comment>
<feature type="non-terminal residue" evidence="1">
    <location>
        <position position="1"/>
    </location>
</feature>
<sequence>ITAQNPKSTKNVGQAVVRKLKELKEMAPLPKEMFL</sequence>
<dbReference type="Proteomes" id="UP000244152">
    <property type="component" value="Unassembled WGS sequence"/>
</dbReference>
<reference evidence="1 2" key="1">
    <citation type="submission" date="2018-04" db="EMBL/GenBank/DDBJ databases">
        <title>Active sludge and wastewater microbial communities from Klosterneuburg, Austria.</title>
        <authorList>
            <person name="Wagner M."/>
        </authorList>
    </citation>
    <scope>NUCLEOTIDE SEQUENCE [LARGE SCALE GENOMIC DNA]</scope>
    <source>
        <strain evidence="1 2">Nl12</strain>
    </source>
</reference>
<dbReference type="EMBL" id="QAOK01000082">
    <property type="protein sequence ID" value="PTQ76068.1"/>
    <property type="molecule type" value="Genomic_DNA"/>
</dbReference>
<accession>A0A2T5HX69</accession>
<gene>
    <name evidence="1" type="ORF">C8R21_1821</name>
</gene>
<evidence type="ECO:0000313" key="1">
    <source>
        <dbReference type="EMBL" id="PTQ76068.1"/>
    </source>
</evidence>
<organism evidence="1 2">
    <name type="scientific">Nitrosospira multiformis</name>
    <dbReference type="NCBI Taxonomy" id="1231"/>
    <lineage>
        <taxon>Bacteria</taxon>
        <taxon>Pseudomonadati</taxon>
        <taxon>Pseudomonadota</taxon>
        <taxon>Betaproteobacteria</taxon>
        <taxon>Nitrosomonadales</taxon>
        <taxon>Nitrosomonadaceae</taxon>
        <taxon>Nitrosospira</taxon>
    </lineage>
</organism>
<protein>
    <submittedName>
        <fullName evidence="1">Uncharacterized protein</fullName>
    </submittedName>
</protein>
<proteinExistence type="predicted"/>
<evidence type="ECO:0000313" key="2">
    <source>
        <dbReference type="Proteomes" id="UP000244152"/>
    </source>
</evidence>